<keyword evidence="1" id="KW-0472">Membrane</keyword>
<gene>
    <name evidence="2" type="ORF">Q5H92_17425</name>
</gene>
<dbReference type="Proteomes" id="UP001167796">
    <property type="component" value="Unassembled WGS sequence"/>
</dbReference>
<protein>
    <recommendedName>
        <fullName evidence="4">Outer membrane protein assembly factor BamE</fullName>
    </recommendedName>
</protein>
<evidence type="ECO:0000313" key="2">
    <source>
        <dbReference type="EMBL" id="MDO7848151.1"/>
    </source>
</evidence>
<accession>A0ABT9AGT0</accession>
<proteinExistence type="predicted"/>
<reference evidence="2" key="1">
    <citation type="submission" date="2023-07" db="EMBL/GenBank/DDBJ databases">
        <authorList>
            <person name="Kim M.K."/>
        </authorList>
    </citation>
    <scope>NUCLEOTIDE SEQUENCE</scope>
    <source>
        <strain evidence="2">M29</strain>
    </source>
</reference>
<name>A0ABT9AGT0_9BACT</name>
<organism evidence="2 3">
    <name type="scientific">Hymenobacter mellowenesis</name>
    <dbReference type="NCBI Taxonomy" id="3063995"/>
    <lineage>
        <taxon>Bacteria</taxon>
        <taxon>Pseudomonadati</taxon>
        <taxon>Bacteroidota</taxon>
        <taxon>Cytophagia</taxon>
        <taxon>Cytophagales</taxon>
        <taxon>Hymenobacteraceae</taxon>
        <taxon>Hymenobacter</taxon>
    </lineage>
</organism>
<sequence>MSISKVAATMAWACIGILLFLILYANYDSYFSVNARLAKKNAKNIREIEVGMDSVRVNQIMGLPVGRYSIKQDHIFHYIHQPGTSNSYQIVFNAAYQVKEVGIID</sequence>
<keyword evidence="3" id="KW-1185">Reference proteome</keyword>
<evidence type="ECO:0008006" key="4">
    <source>
        <dbReference type="Google" id="ProtNLM"/>
    </source>
</evidence>
<keyword evidence="1" id="KW-1133">Transmembrane helix</keyword>
<feature type="transmembrane region" description="Helical" evidence="1">
    <location>
        <begin position="6"/>
        <end position="27"/>
    </location>
</feature>
<dbReference type="RefSeq" id="WP_305012832.1">
    <property type="nucleotide sequence ID" value="NZ_JAUQSX010000009.1"/>
</dbReference>
<dbReference type="EMBL" id="JAUQSX010000009">
    <property type="protein sequence ID" value="MDO7848151.1"/>
    <property type="molecule type" value="Genomic_DNA"/>
</dbReference>
<keyword evidence="1" id="KW-0812">Transmembrane</keyword>
<evidence type="ECO:0000256" key="1">
    <source>
        <dbReference type="SAM" id="Phobius"/>
    </source>
</evidence>
<comment type="caution">
    <text evidence="2">The sequence shown here is derived from an EMBL/GenBank/DDBJ whole genome shotgun (WGS) entry which is preliminary data.</text>
</comment>
<evidence type="ECO:0000313" key="3">
    <source>
        <dbReference type="Proteomes" id="UP001167796"/>
    </source>
</evidence>